<comment type="caution">
    <text evidence="2">The sequence shown here is derived from an EMBL/GenBank/DDBJ whole genome shotgun (WGS) entry which is preliminary data.</text>
</comment>
<feature type="transmembrane region" description="Helical" evidence="1">
    <location>
        <begin position="119"/>
        <end position="137"/>
    </location>
</feature>
<proteinExistence type="predicted"/>
<reference evidence="2" key="1">
    <citation type="submission" date="2019-08" db="EMBL/GenBank/DDBJ databases">
        <authorList>
            <person name="Kucharzyk K."/>
            <person name="Murdoch R.W."/>
            <person name="Higgins S."/>
            <person name="Loffler F."/>
        </authorList>
    </citation>
    <scope>NUCLEOTIDE SEQUENCE</scope>
</reference>
<name>A0A645IPI0_9ZZZZ</name>
<dbReference type="EMBL" id="VSSQ01120136">
    <property type="protein sequence ID" value="MPN53231.1"/>
    <property type="molecule type" value="Genomic_DNA"/>
</dbReference>
<evidence type="ECO:0000256" key="1">
    <source>
        <dbReference type="SAM" id="Phobius"/>
    </source>
</evidence>
<gene>
    <name evidence="2" type="ORF">SDC9_200895</name>
</gene>
<keyword evidence="1" id="KW-1133">Transmembrane helix</keyword>
<dbReference type="AlphaFoldDB" id="A0A645IPI0"/>
<evidence type="ECO:0000313" key="2">
    <source>
        <dbReference type="EMBL" id="MPN53231.1"/>
    </source>
</evidence>
<keyword evidence="1" id="KW-0812">Transmembrane</keyword>
<organism evidence="2">
    <name type="scientific">bioreactor metagenome</name>
    <dbReference type="NCBI Taxonomy" id="1076179"/>
    <lineage>
        <taxon>unclassified sequences</taxon>
        <taxon>metagenomes</taxon>
        <taxon>ecological metagenomes</taxon>
    </lineage>
</organism>
<protein>
    <submittedName>
        <fullName evidence="2">Uncharacterized protein</fullName>
    </submittedName>
</protein>
<keyword evidence="1" id="KW-0472">Membrane</keyword>
<accession>A0A645IPI0</accession>
<sequence>MNHANRDRCNFLIIPMTIQHLGACDICKILRLAEFQSLFHRLIHCFIRRKVRLNWLNIFSGFLRSFNRLLYTFRKHVPSRYLISAFCRKDCSRRSNPAGCSCDDNSRSFRCCPPAKNNLRFLIILCHFQILLSYFLLP</sequence>